<sequence>MALQSHAREVVHLHEIEKSLVQADIELYLRAELTDLSPSASDIEELVQRSGALFIYAATLVRYIKSGKRLADPHKRLRSVLDMAQGIATHHAQIDALYTAILESVLNDAELEPDEKDDVWEVLRTVLLAQEPISVETIATLSGINNPRRVILAIQPLRSVLHQSEQTGVVSTLHASFPDFMFSSERSGAHFCDTVGHSHALAKRCFLAMQDQLRFNICELETSSRPDMAVNGIEGRIKEKIPPPLAYTCRYWGSHLTLACKSEALLKVLNEFICHRLLFWLEVMNLRREIVMGYETLLKAKQWLNQPGSKSPQLVILVEDARNFVTSFASSPVSQSTPHIYISSLPLCP</sequence>
<dbReference type="Proteomes" id="UP000663843">
    <property type="component" value="Unassembled WGS sequence"/>
</dbReference>
<gene>
    <name evidence="1" type="ORF">RDB_LOCUS143205</name>
</gene>
<proteinExistence type="predicted"/>
<accession>A0A8H3HFJ8</accession>
<evidence type="ECO:0000313" key="2">
    <source>
        <dbReference type="Proteomes" id="UP000663843"/>
    </source>
</evidence>
<dbReference type="PANTHER" id="PTHR10039">
    <property type="entry name" value="AMELOGENIN"/>
    <property type="match status" value="1"/>
</dbReference>
<protein>
    <submittedName>
        <fullName evidence="1">Uncharacterized protein</fullName>
    </submittedName>
</protein>
<comment type="caution">
    <text evidence="1">The sequence shown here is derived from an EMBL/GenBank/DDBJ whole genome shotgun (WGS) entry which is preliminary data.</text>
</comment>
<evidence type="ECO:0000313" key="1">
    <source>
        <dbReference type="EMBL" id="CAE6504050.1"/>
    </source>
</evidence>
<reference evidence="1" key="1">
    <citation type="submission" date="2021-01" db="EMBL/GenBank/DDBJ databases">
        <authorList>
            <person name="Kaushik A."/>
        </authorList>
    </citation>
    <scope>NUCLEOTIDE SEQUENCE</scope>
    <source>
        <strain evidence="1">AG2-2IIIB</strain>
    </source>
</reference>
<dbReference type="EMBL" id="CAJMWT010005281">
    <property type="protein sequence ID" value="CAE6504050.1"/>
    <property type="molecule type" value="Genomic_DNA"/>
</dbReference>
<name>A0A8H3HFJ8_9AGAM</name>
<organism evidence="1 2">
    <name type="scientific">Rhizoctonia solani</name>
    <dbReference type="NCBI Taxonomy" id="456999"/>
    <lineage>
        <taxon>Eukaryota</taxon>
        <taxon>Fungi</taxon>
        <taxon>Dikarya</taxon>
        <taxon>Basidiomycota</taxon>
        <taxon>Agaricomycotina</taxon>
        <taxon>Agaricomycetes</taxon>
        <taxon>Cantharellales</taxon>
        <taxon>Ceratobasidiaceae</taxon>
        <taxon>Rhizoctonia</taxon>
    </lineage>
</organism>
<dbReference type="AlphaFoldDB" id="A0A8H3HFJ8"/>